<dbReference type="SUPFAM" id="SSF55961">
    <property type="entry name" value="Bet v1-like"/>
    <property type="match status" value="1"/>
</dbReference>
<proteinExistence type="predicted"/>
<sequence>MLKPEDNQLLTRTNSGTPMGEYFRNHWIPALHVDELPFPDCPPVRVKLLGEYLVAYRNTDGEVNLVEEFCPHRNASFYYGRNEENGIRCVFHGWKFGKDGKCVEIPSEPSESKLKDKVCIKSYPCKEYGGIIWTYMGVEKEPPELPEYEFGRVPDNHRLVTKWHQKCNYVQGIEANMDSSHLSFLHSGGFDKIKDLSNTLKSNTAPKIEAHRMDYGLLIGAARELDDGNVYWRATHYIAPCLTLIPRRDNQPAHAQAWVPIDDENSIGFAITWHETRPLSNSEVTDLKLGNQIHPKMNPGSFTPVYNMENDYMINRTLQASGVSYTGIPGVAAQDASVIESTRGIPDRTREYLGTSDIAIIQMRRFLMDGARNFENGEDIQRPDSKKIAKLRSNAVTLQKGVDFKQGLNESLGINTLVEELK</sequence>
<dbReference type="CDD" id="cd03479">
    <property type="entry name" value="Rieske_RO_Alpha_PhDO_like"/>
    <property type="match status" value="1"/>
</dbReference>
<dbReference type="InterPro" id="IPR045623">
    <property type="entry name" value="LigXa_C"/>
</dbReference>
<gene>
    <name evidence="7" type="ORF">R4Z09_27670</name>
</gene>
<dbReference type="Proteomes" id="UP001357223">
    <property type="component" value="Chromosome"/>
</dbReference>
<organism evidence="7 8">
    <name type="scientific">Niallia oryzisoli</name>
    <dbReference type="NCBI Taxonomy" id="1737571"/>
    <lineage>
        <taxon>Bacteria</taxon>
        <taxon>Bacillati</taxon>
        <taxon>Bacillota</taxon>
        <taxon>Bacilli</taxon>
        <taxon>Bacillales</taxon>
        <taxon>Bacillaceae</taxon>
        <taxon>Niallia</taxon>
    </lineage>
</organism>
<dbReference type="Gene3D" id="2.102.10.10">
    <property type="entry name" value="Rieske [2Fe-2S] iron-sulphur domain"/>
    <property type="match status" value="1"/>
</dbReference>
<feature type="domain" description="Rieske" evidence="6">
    <location>
        <begin position="27"/>
        <end position="134"/>
    </location>
</feature>
<dbReference type="Gene3D" id="3.90.380.10">
    <property type="entry name" value="Naphthalene 1,2-dioxygenase Alpha Subunit, Chain A, domain 1"/>
    <property type="match status" value="1"/>
</dbReference>
<keyword evidence="8" id="KW-1185">Reference proteome</keyword>
<dbReference type="Pfam" id="PF00355">
    <property type="entry name" value="Rieske"/>
    <property type="match status" value="1"/>
</dbReference>
<name>A0ABZ2CCB5_9BACI</name>
<evidence type="ECO:0000259" key="6">
    <source>
        <dbReference type="PROSITE" id="PS51296"/>
    </source>
</evidence>
<dbReference type="InterPro" id="IPR036922">
    <property type="entry name" value="Rieske_2Fe-2S_sf"/>
</dbReference>
<reference evidence="7 8" key="1">
    <citation type="submission" date="2023-10" db="EMBL/GenBank/DDBJ databases">
        <title>Niallia locisalis sp.nov. isolated from a salt pond sample.</title>
        <authorList>
            <person name="Li X.-J."/>
            <person name="Dong L."/>
        </authorList>
    </citation>
    <scope>NUCLEOTIDE SEQUENCE [LARGE SCALE GENOMIC DNA]</scope>
    <source>
        <strain evidence="7 8">DSM 29761</strain>
    </source>
</reference>
<dbReference type="SUPFAM" id="SSF50022">
    <property type="entry name" value="ISP domain"/>
    <property type="match status" value="1"/>
</dbReference>
<accession>A0ABZ2CCB5</accession>
<keyword evidence="1" id="KW-0001">2Fe-2S</keyword>
<protein>
    <submittedName>
        <fullName evidence="7">Rieske 2Fe-2S domain-containing protein</fullName>
    </submittedName>
</protein>
<keyword evidence="4" id="KW-0408">Iron</keyword>
<dbReference type="PROSITE" id="PS51296">
    <property type="entry name" value="RIESKE"/>
    <property type="match status" value="1"/>
</dbReference>
<keyword evidence="3" id="KW-0560">Oxidoreductase</keyword>
<dbReference type="RefSeq" id="WP_338449882.1">
    <property type="nucleotide sequence ID" value="NZ_CP137640.1"/>
</dbReference>
<evidence type="ECO:0000256" key="2">
    <source>
        <dbReference type="ARBA" id="ARBA00022723"/>
    </source>
</evidence>
<evidence type="ECO:0000256" key="1">
    <source>
        <dbReference type="ARBA" id="ARBA00022714"/>
    </source>
</evidence>
<dbReference type="EMBL" id="CP137640">
    <property type="protein sequence ID" value="WVX80952.1"/>
    <property type="molecule type" value="Genomic_DNA"/>
</dbReference>
<evidence type="ECO:0000313" key="8">
    <source>
        <dbReference type="Proteomes" id="UP001357223"/>
    </source>
</evidence>
<dbReference type="Pfam" id="PF19301">
    <property type="entry name" value="LigXa_C"/>
    <property type="match status" value="1"/>
</dbReference>
<evidence type="ECO:0000256" key="3">
    <source>
        <dbReference type="ARBA" id="ARBA00023002"/>
    </source>
</evidence>
<evidence type="ECO:0000256" key="4">
    <source>
        <dbReference type="ARBA" id="ARBA00023004"/>
    </source>
</evidence>
<evidence type="ECO:0000313" key="7">
    <source>
        <dbReference type="EMBL" id="WVX80952.1"/>
    </source>
</evidence>
<dbReference type="InterPro" id="IPR050584">
    <property type="entry name" value="Cholesterol_7-desaturase"/>
</dbReference>
<keyword evidence="2" id="KW-0479">Metal-binding</keyword>
<keyword evidence="5" id="KW-0411">Iron-sulfur</keyword>
<evidence type="ECO:0000256" key="5">
    <source>
        <dbReference type="ARBA" id="ARBA00023014"/>
    </source>
</evidence>
<dbReference type="InterPro" id="IPR017941">
    <property type="entry name" value="Rieske_2Fe-2S"/>
</dbReference>
<dbReference type="PANTHER" id="PTHR21266">
    <property type="entry name" value="IRON-SULFUR DOMAIN CONTAINING PROTEIN"/>
    <property type="match status" value="1"/>
</dbReference>
<dbReference type="PANTHER" id="PTHR21266:SF59">
    <property type="entry name" value="BLR4922 PROTEIN"/>
    <property type="match status" value="1"/>
</dbReference>